<dbReference type="Proteomes" id="UP000030101">
    <property type="component" value="Unassembled WGS sequence"/>
</dbReference>
<feature type="transmembrane region" description="Helical" evidence="5">
    <location>
        <begin position="49"/>
        <end position="68"/>
    </location>
</feature>
<protein>
    <recommendedName>
        <fullName evidence="6">TM2 domain-containing protein</fullName>
    </recommendedName>
</protein>
<dbReference type="EMBL" id="JQZV01000013">
    <property type="protein sequence ID" value="KGN91689.1"/>
    <property type="molecule type" value="Genomic_DNA"/>
</dbReference>
<evidence type="ECO:0000256" key="2">
    <source>
        <dbReference type="ARBA" id="ARBA00022692"/>
    </source>
</evidence>
<dbReference type="RefSeq" id="WP_036791033.1">
    <property type="nucleotide sequence ID" value="NZ_JQZV01000013.1"/>
</dbReference>
<dbReference type="InterPro" id="IPR007829">
    <property type="entry name" value="TM2"/>
</dbReference>
<dbReference type="Pfam" id="PF05154">
    <property type="entry name" value="TM2"/>
    <property type="match status" value="1"/>
</dbReference>
<dbReference type="PANTHER" id="PTHR21016">
    <property type="entry name" value="BETA-AMYLOID BINDING PROTEIN-RELATED"/>
    <property type="match status" value="1"/>
</dbReference>
<keyword evidence="8" id="KW-1185">Reference proteome</keyword>
<evidence type="ECO:0000256" key="5">
    <source>
        <dbReference type="SAM" id="Phobius"/>
    </source>
</evidence>
<evidence type="ECO:0000313" key="8">
    <source>
        <dbReference type="Proteomes" id="UP000030101"/>
    </source>
</evidence>
<evidence type="ECO:0000259" key="6">
    <source>
        <dbReference type="Pfam" id="PF05154"/>
    </source>
</evidence>
<sequence length="114" mass="12958">MDQQRLDYYILSISKYIEPYALNELREHLSSRDDSVLSRLQGIELRDPMIMLVISILGGTLGIDRFMLGQVGLGVLKLLTGGGCGIWTIIDWFLVSQNTKEYNMAKIREALMYA</sequence>
<keyword evidence="4 5" id="KW-0472">Membrane</keyword>
<comment type="caution">
    <text evidence="7">The sequence shown here is derived from an EMBL/GenBank/DDBJ whole genome shotgun (WGS) entry which is preliminary data.</text>
</comment>
<organism evidence="7 8">
    <name type="scientific">Porphyromonas canoris</name>
    <dbReference type="NCBI Taxonomy" id="36875"/>
    <lineage>
        <taxon>Bacteria</taxon>
        <taxon>Pseudomonadati</taxon>
        <taxon>Bacteroidota</taxon>
        <taxon>Bacteroidia</taxon>
        <taxon>Bacteroidales</taxon>
        <taxon>Porphyromonadaceae</taxon>
        <taxon>Porphyromonas</taxon>
    </lineage>
</organism>
<evidence type="ECO:0000256" key="1">
    <source>
        <dbReference type="ARBA" id="ARBA00004141"/>
    </source>
</evidence>
<keyword evidence="2 5" id="KW-0812">Transmembrane</keyword>
<name>A0ABR4XJ15_9PORP</name>
<feature type="domain" description="TM2" evidence="6">
    <location>
        <begin position="47"/>
        <end position="93"/>
    </location>
</feature>
<proteinExistence type="predicted"/>
<reference evidence="7 8" key="1">
    <citation type="submission" date="2014-08" db="EMBL/GenBank/DDBJ databases">
        <title>Porphyromonas canoris strain:OH2762 Genome sequencing.</title>
        <authorList>
            <person name="Wallis C."/>
            <person name="Deusch O."/>
            <person name="O'Flynn C."/>
            <person name="Davis I."/>
            <person name="Jospin G."/>
            <person name="Darling A.E."/>
            <person name="Coil D.A."/>
            <person name="Alexiev A."/>
            <person name="Horsfall A."/>
            <person name="Kirkwood N."/>
            <person name="Harris S."/>
            <person name="Eisen J.A."/>
        </authorList>
    </citation>
    <scope>NUCLEOTIDE SEQUENCE [LARGE SCALE GENOMIC DNA]</scope>
    <source>
        <strain evidence="8">COT-108 OH2762</strain>
    </source>
</reference>
<feature type="transmembrane region" description="Helical" evidence="5">
    <location>
        <begin position="74"/>
        <end position="95"/>
    </location>
</feature>
<accession>A0ABR4XJ15</accession>
<evidence type="ECO:0000256" key="4">
    <source>
        <dbReference type="ARBA" id="ARBA00023136"/>
    </source>
</evidence>
<evidence type="ECO:0000313" key="7">
    <source>
        <dbReference type="EMBL" id="KGN91689.1"/>
    </source>
</evidence>
<dbReference type="InterPro" id="IPR050932">
    <property type="entry name" value="TM2D1-3-like"/>
</dbReference>
<evidence type="ECO:0000256" key="3">
    <source>
        <dbReference type="ARBA" id="ARBA00022989"/>
    </source>
</evidence>
<keyword evidence="3 5" id="KW-1133">Transmembrane helix</keyword>
<dbReference type="PANTHER" id="PTHR21016:SF25">
    <property type="entry name" value="TM2 DOMAIN-CONTAINING PROTEIN DDB_G0277895-RELATED"/>
    <property type="match status" value="1"/>
</dbReference>
<comment type="subcellular location">
    <subcellularLocation>
        <location evidence="1">Membrane</location>
        <topology evidence="1">Multi-pass membrane protein</topology>
    </subcellularLocation>
</comment>
<gene>
    <name evidence="7" type="ORF">HQ43_06220</name>
</gene>